<name>A0A0F7SFZ5_PHARH</name>
<feature type="region of interest" description="Disordered" evidence="2">
    <location>
        <begin position="110"/>
        <end position="133"/>
    </location>
</feature>
<dbReference type="InterPro" id="IPR007303">
    <property type="entry name" value="TIP41-like"/>
</dbReference>
<dbReference type="GO" id="GO:0031929">
    <property type="term" value="P:TOR signaling"/>
    <property type="evidence" value="ECO:0007669"/>
    <property type="project" value="TreeGrafter"/>
</dbReference>
<dbReference type="PANTHER" id="PTHR21021">
    <property type="entry name" value="GAF/PUTATIVE CYTOSKELETAL PROTEIN"/>
    <property type="match status" value="1"/>
</dbReference>
<dbReference type="EMBL" id="LN483167">
    <property type="protein sequence ID" value="CDZ97280.1"/>
    <property type="molecule type" value="Genomic_DNA"/>
</dbReference>
<dbReference type="AlphaFoldDB" id="A0A0F7SFZ5"/>
<reference evidence="3" key="1">
    <citation type="submission" date="2014-08" db="EMBL/GenBank/DDBJ databases">
        <authorList>
            <person name="Sharma Rahul"/>
            <person name="Thines Marco"/>
        </authorList>
    </citation>
    <scope>NUCLEOTIDE SEQUENCE</scope>
</reference>
<comment type="similarity">
    <text evidence="1">Belongs to the TIP41 family.</text>
</comment>
<feature type="region of interest" description="Disordered" evidence="2">
    <location>
        <begin position="1"/>
        <end position="31"/>
    </location>
</feature>
<dbReference type="GO" id="GO:0005829">
    <property type="term" value="C:cytosol"/>
    <property type="evidence" value="ECO:0007669"/>
    <property type="project" value="TreeGrafter"/>
</dbReference>
<protein>
    <submittedName>
        <fullName evidence="3">Uncharacterized conserved protein</fullName>
    </submittedName>
</protein>
<organism evidence="3">
    <name type="scientific">Phaffia rhodozyma</name>
    <name type="common">Yeast</name>
    <name type="synonym">Xanthophyllomyces dendrorhous</name>
    <dbReference type="NCBI Taxonomy" id="264483"/>
    <lineage>
        <taxon>Eukaryota</taxon>
        <taxon>Fungi</taxon>
        <taxon>Dikarya</taxon>
        <taxon>Basidiomycota</taxon>
        <taxon>Agaricomycotina</taxon>
        <taxon>Tremellomycetes</taxon>
        <taxon>Cystofilobasidiales</taxon>
        <taxon>Mrakiaceae</taxon>
        <taxon>Phaffia</taxon>
    </lineage>
</organism>
<dbReference type="PANTHER" id="PTHR21021:SF16">
    <property type="entry name" value="TIP41-LIKE PROTEIN"/>
    <property type="match status" value="1"/>
</dbReference>
<evidence type="ECO:0000256" key="2">
    <source>
        <dbReference type="SAM" id="MobiDB-lite"/>
    </source>
</evidence>
<feature type="region of interest" description="Disordered" evidence="2">
    <location>
        <begin position="290"/>
        <end position="317"/>
    </location>
</feature>
<dbReference type="Pfam" id="PF04176">
    <property type="entry name" value="TIP41"/>
    <property type="match status" value="1"/>
</dbReference>
<accession>A0A0F7SFZ5</accession>
<evidence type="ECO:0000313" key="3">
    <source>
        <dbReference type="EMBL" id="CDZ97280.1"/>
    </source>
</evidence>
<dbReference type="InterPro" id="IPR051330">
    <property type="entry name" value="Phosphatase_reg/MetRdx"/>
</dbReference>
<evidence type="ECO:0000256" key="1">
    <source>
        <dbReference type="ARBA" id="ARBA00006658"/>
    </source>
</evidence>
<sequence>MHSSLSSNFPGKIPPYKVQEPTPGAHPPTRSITIDGWEITCCSTHIMNALQIDEAATHLSIPLPEMTFADNHLTLRHEPSGFTYTFQALPALSKVKVGAGWDEQGGGVRVKHADEWGKTRSTGPSPLSPETPLPTVPVKPFDWTYSTLHNGSCSTSSTSSSPSSPSLSTSIAWRPASSGEVIDLELLSRPDPILYYDEIPLFESELDDNGTSTLSARVRVMPTCLFVLLRHFLRVDGVLFRVRDVRVFHLFGSNKVVREVSGWEGEYEGVKSRLPPPFSDLSPLSSSGWVHQTLSGRRPPPGVKLEGGTKSWPGLGKTTEVLVLDRLEKNGSQKSQETDQ</sequence>
<proteinExistence type="inferred from homology"/>